<evidence type="ECO:0000313" key="12">
    <source>
        <dbReference type="EMBL" id="JAG13298.1"/>
    </source>
</evidence>
<keyword evidence="7" id="KW-0805">Transcription regulation</keyword>
<feature type="compositionally biased region" description="Acidic residues" evidence="10">
    <location>
        <begin position="259"/>
        <end position="273"/>
    </location>
</feature>
<evidence type="ECO:0000256" key="7">
    <source>
        <dbReference type="ARBA" id="ARBA00023015"/>
    </source>
</evidence>
<evidence type="ECO:0000256" key="10">
    <source>
        <dbReference type="SAM" id="MobiDB-lite"/>
    </source>
</evidence>
<proteinExistence type="predicted"/>
<evidence type="ECO:0000256" key="9">
    <source>
        <dbReference type="ARBA" id="ARBA00023242"/>
    </source>
</evidence>
<evidence type="ECO:0000256" key="6">
    <source>
        <dbReference type="ARBA" id="ARBA00022843"/>
    </source>
</evidence>
<keyword evidence="6" id="KW-0832">Ubl conjugation</keyword>
<dbReference type="EMBL" id="GBHO01030306">
    <property type="protein sequence ID" value="JAG13298.1"/>
    <property type="molecule type" value="Transcribed_RNA"/>
</dbReference>
<evidence type="ECO:0000256" key="8">
    <source>
        <dbReference type="ARBA" id="ARBA00023163"/>
    </source>
</evidence>
<keyword evidence="5" id="KW-0597">Phosphoprotein</keyword>
<dbReference type="PANTHER" id="PTHR31169">
    <property type="entry name" value="OS05G0300700 PROTEIN"/>
    <property type="match status" value="1"/>
</dbReference>
<dbReference type="GO" id="GO:0051301">
    <property type="term" value="P:cell division"/>
    <property type="evidence" value="ECO:0007669"/>
    <property type="project" value="UniProtKB-KW"/>
</dbReference>
<accession>A0A0A9WZX8</accession>
<keyword evidence="4" id="KW-1017">Isopeptide bond</keyword>
<evidence type="ECO:0000256" key="1">
    <source>
        <dbReference type="ARBA" id="ARBA00004123"/>
    </source>
</evidence>
<keyword evidence="8" id="KW-0804">Transcription</keyword>
<feature type="region of interest" description="Disordered" evidence="10">
    <location>
        <begin position="1"/>
        <end position="20"/>
    </location>
</feature>
<evidence type="ECO:0000256" key="3">
    <source>
        <dbReference type="ARBA" id="ARBA00022490"/>
    </source>
</evidence>
<organism evidence="13">
    <name type="scientific">Lygus hesperus</name>
    <name type="common">Western plant bug</name>
    <dbReference type="NCBI Taxonomy" id="30085"/>
    <lineage>
        <taxon>Eukaryota</taxon>
        <taxon>Metazoa</taxon>
        <taxon>Ecdysozoa</taxon>
        <taxon>Arthropoda</taxon>
        <taxon>Hexapoda</taxon>
        <taxon>Insecta</taxon>
        <taxon>Pterygota</taxon>
        <taxon>Neoptera</taxon>
        <taxon>Paraneoptera</taxon>
        <taxon>Hemiptera</taxon>
        <taxon>Heteroptera</taxon>
        <taxon>Panheteroptera</taxon>
        <taxon>Cimicomorpha</taxon>
        <taxon>Miridae</taxon>
        <taxon>Mirini</taxon>
        <taxon>Lygus</taxon>
    </lineage>
</organism>
<evidence type="ECO:0000256" key="5">
    <source>
        <dbReference type="ARBA" id="ARBA00022553"/>
    </source>
</evidence>
<feature type="region of interest" description="Disordered" evidence="10">
    <location>
        <begin position="259"/>
        <end position="281"/>
    </location>
</feature>
<dbReference type="PANTHER" id="PTHR31169:SF8">
    <property type="entry name" value="ZINC-FINGER DOMAIN OF MONOAMINE-OXIDASE A REPRESSOR R1 PROTEIN"/>
    <property type="match status" value="1"/>
</dbReference>
<dbReference type="InterPro" id="IPR040221">
    <property type="entry name" value="CDCA7/CDA7L"/>
</dbReference>
<dbReference type="EMBL" id="GBHO01030305">
    <property type="protein sequence ID" value="JAG13299.1"/>
    <property type="molecule type" value="Transcribed_RNA"/>
</dbReference>
<keyword evidence="13" id="KW-0132">Cell division</keyword>
<dbReference type="GO" id="GO:0005634">
    <property type="term" value="C:nucleus"/>
    <property type="evidence" value="ECO:0007669"/>
    <property type="project" value="UniProtKB-SubCell"/>
</dbReference>
<evidence type="ECO:0000256" key="4">
    <source>
        <dbReference type="ARBA" id="ARBA00022499"/>
    </source>
</evidence>
<evidence type="ECO:0000259" key="11">
    <source>
        <dbReference type="Pfam" id="PF10497"/>
    </source>
</evidence>
<dbReference type="AlphaFoldDB" id="A0A0A9WZX8"/>
<protein>
    <submittedName>
        <fullName evidence="13">Cell division cycle-associated protein 7</fullName>
    </submittedName>
</protein>
<sequence length="331" mass="38004">MPVEDNSDYSSDSAEYATDDETSLYERRILKLKRRRARAFFEEFKDGEIVKVSELLPKKANPSPPTSPVKIRKRSYKKKFYTPLVALQPRKSTRLSSKTVDYEGLDDDFREPPVYRKRNIEVRTRTRRSLEPREVDFNPDALSGVVCYSSQKVYSQSGTTCHQCRQKTIDLKSRCYSPYCRGVRGMFCGNCLLKRYGERVDDVLRDPNWNCPPCRKICNCSICRRSYGKDPTGQLFPSVSEKGYNNVLEYLAKIGDDKLEDGDDADDESEDENTPPVKKAKISNDDLEPIVLLERINLSFDETGNVFTNFKGQSHSQTDSNPTSVYCCSRF</sequence>
<name>A0A0A9WZX8_LYGHE</name>
<reference evidence="13" key="2">
    <citation type="submission" date="2014-07" db="EMBL/GenBank/DDBJ databases">
        <authorList>
            <person name="Hull J."/>
        </authorList>
    </citation>
    <scope>NUCLEOTIDE SEQUENCE</scope>
</reference>
<dbReference type="GO" id="GO:0006355">
    <property type="term" value="P:regulation of DNA-templated transcription"/>
    <property type="evidence" value="ECO:0007669"/>
    <property type="project" value="InterPro"/>
</dbReference>
<comment type="subcellular location">
    <subcellularLocation>
        <location evidence="2">Cytoplasm</location>
    </subcellularLocation>
    <subcellularLocation>
        <location evidence="1">Nucleus</location>
    </subcellularLocation>
</comment>
<reference evidence="13" key="1">
    <citation type="journal article" date="2014" name="PLoS ONE">
        <title>Transcriptome-Based Identification of ABC Transporters in the Western Tarnished Plant Bug Lygus hesperus.</title>
        <authorList>
            <person name="Hull J.J."/>
            <person name="Chaney K."/>
            <person name="Geib S.M."/>
            <person name="Fabrick J.A."/>
            <person name="Brent C.S."/>
            <person name="Walsh D."/>
            <person name="Lavine L.C."/>
        </authorList>
    </citation>
    <scope>NUCLEOTIDE SEQUENCE</scope>
</reference>
<dbReference type="Pfam" id="PF10497">
    <property type="entry name" value="zf-4CXXC_R1"/>
    <property type="match status" value="1"/>
</dbReference>
<evidence type="ECO:0000256" key="2">
    <source>
        <dbReference type="ARBA" id="ARBA00004496"/>
    </source>
</evidence>
<keyword evidence="3" id="KW-0963">Cytoplasm</keyword>
<keyword evidence="13" id="KW-0131">Cell cycle</keyword>
<keyword evidence="9" id="KW-0539">Nucleus</keyword>
<dbReference type="InterPro" id="IPR018866">
    <property type="entry name" value="Znf-4CXXC_R1"/>
</dbReference>
<dbReference type="GO" id="GO:0005737">
    <property type="term" value="C:cytoplasm"/>
    <property type="evidence" value="ECO:0007669"/>
    <property type="project" value="UniProtKB-SubCell"/>
</dbReference>
<gene>
    <name evidence="13" type="primary">CDCA7_3</name>
    <name evidence="12" type="synonym">CDCA7_4</name>
    <name evidence="13" type="ORF">CM83_71555</name>
    <name evidence="12" type="ORF">CM83_71558</name>
</gene>
<feature type="domain" description="Zinc-finger" evidence="11">
    <location>
        <begin position="155"/>
        <end position="251"/>
    </location>
</feature>
<evidence type="ECO:0000313" key="13">
    <source>
        <dbReference type="EMBL" id="JAG13299.1"/>
    </source>
</evidence>